<keyword evidence="8" id="KW-1185">Reference proteome</keyword>
<feature type="signal peptide" evidence="7">
    <location>
        <begin position="1"/>
        <end position="15"/>
    </location>
</feature>
<dbReference type="GO" id="GO:0016020">
    <property type="term" value="C:membrane"/>
    <property type="evidence" value="ECO:0007669"/>
    <property type="project" value="UniProtKB-SubCell"/>
</dbReference>
<evidence type="ECO:0000313" key="8">
    <source>
        <dbReference type="Proteomes" id="UP000504627"/>
    </source>
</evidence>
<dbReference type="Proteomes" id="UP000504627">
    <property type="component" value="Unplaced"/>
</dbReference>
<feature type="region of interest" description="Disordered" evidence="6">
    <location>
        <begin position="28"/>
        <end position="57"/>
    </location>
</feature>
<evidence type="ECO:0000256" key="3">
    <source>
        <dbReference type="ARBA" id="ARBA00022692"/>
    </source>
</evidence>
<evidence type="ECO:0000256" key="1">
    <source>
        <dbReference type="ARBA" id="ARBA00004167"/>
    </source>
</evidence>
<dbReference type="CTD" id="79086"/>
<dbReference type="AlphaFoldDB" id="A0A7R5KE88"/>
<evidence type="ECO:0000256" key="4">
    <source>
        <dbReference type="ARBA" id="ARBA00022989"/>
    </source>
</evidence>
<sequence length="120" mass="13095">MIGDLLLCGTLLVNAGAVLNFRLRRKDTEGFGEEPREPTTGNRGDTGAGPGLPEHTREWAFPKETLGQATVPPLVLLDGIRPLAGITILVIFSLKMFLLCRFTYRCDNPPPPPMIPKQGI</sequence>
<dbReference type="InterPro" id="IPR037659">
    <property type="entry name" value="SMIM7"/>
</dbReference>
<keyword evidence="4" id="KW-1133">Transmembrane helix</keyword>
<organism evidence="8 9">
    <name type="scientific">Pipra filicauda</name>
    <name type="common">Wire-tailed manakin</name>
    <dbReference type="NCBI Taxonomy" id="649802"/>
    <lineage>
        <taxon>Eukaryota</taxon>
        <taxon>Metazoa</taxon>
        <taxon>Chordata</taxon>
        <taxon>Craniata</taxon>
        <taxon>Vertebrata</taxon>
        <taxon>Euteleostomi</taxon>
        <taxon>Archelosauria</taxon>
        <taxon>Archosauria</taxon>
        <taxon>Dinosauria</taxon>
        <taxon>Saurischia</taxon>
        <taxon>Theropoda</taxon>
        <taxon>Coelurosauria</taxon>
        <taxon>Aves</taxon>
        <taxon>Neognathae</taxon>
        <taxon>Neoaves</taxon>
        <taxon>Telluraves</taxon>
        <taxon>Australaves</taxon>
        <taxon>Passeriformes</taxon>
        <taxon>Pipridae</taxon>
        <taxon>Pipra</taxon>
    </lineage>
</organism>
<feature type="chain" id="PRO_5031129597" evidence="7">
    <location>
        <begin position="16"/>
        <end position="120"/>
    </location>
</feature>
<dbReference type="PANTHER" id="PTHR28622:SF1">
    <property type="entry name" value="SMALL INTEGRAL MEMBRANE PROTEIN 7"/>
    <property type="match status" value="1"/>
</dbReference>
<gene>
    <name evidence="9" type="primary">SMIM7</name>
</gene>
<dbReference type="PANTHER" id="PTHR28622">
    <property type="entry name" value="SMALL INTEGRAL MEMBRANE PROTEIN 7"/>
    <property type="match status" value="1"/>
</dbReference>
<keyword evidence="3" id="KW-0812">Transmembrane</keyword>
<dbReference type="RefSeq" id="XP_039238770.1">
    <property type="nucleotide sequence ID" value="XM_039382836.1"/>
</dbReference>
<evidence type="ECO:0000256" key="7">
    <source>
        <dbReference type="SAM" id="SignalP"/>
    </source>
</evidence>
<keyword evidence="7" id="KW-0732">Signal</keyword>
<evidence type="ECO:0000256" key="5">
    <source>
        <dbReference type="ARBA" id="ARBA00023136"/>
    </source>
</evidence>
<comment type="subcellular location">
    <subcellularLocation>
        <location evidence="1">Membrane</location>
        <topology evidence="1">Single-pass membrane protein</topology>
    </subcellularLocation>
</comment>
<keyword evidence="5" id="KW-0472">Membrane</keyword>
<comment type="similarity">
    <text evidence="2">Belongs to the SMIM7 family.</text>
</comment>
<evidence type="ECO:0000256" key="2">
    <source>
        <dbReference type="ARBA" id="ARBA00008578"/>
    </source>
</evidence>
<dbReference type="GeneID" id="113989684"/>
<proteinExistence type="inferred from homology"/>
<reference evidence="9" key="1">
    <citation type="submission" date="2025-08" db="UniProtKB">
        <authorList>
            <consortium name="RefSeq"/>
        </authorList>
    </citation>
    <scope>IDENTIFICATION</scope>
    <source>
        <tissue evidence="9">Muscle</tissue>
    </source>
</reference>
<protein>
    <submittedName>
        <fullName evidence="9">Small integral membrane protein 7 isoform X1</fullName>
    </submittedName>
</protein>
<accession>A0A7R5KE88</accession>
<evidence type="ECO:0000256" key="6">
    <source>
        <dbReference type="SAM" id="MobiDB-lite"/>
    </source>
</evidence>
<name>A0A7R5KE88_9PASS</name>
<feature type="compositionally biased region" description="Basic and acidic residues" evidence="6">
    <location>
        <begin position="28"/>
        <end position="37"/>
    </location>
</feature>
<evidence type="ECO:0000313" key="9">
    <source>
        <dbReference type="RefSeq" id="XP_039238770.1"/>
    </source>
</evidence>
<dbReference type="InParanoid" id="A0A7R5KE88"/>